<dbReference type="Gene3D" id="3.60.130.10">
    <property type="entry name" value="Clavaminate synthase-like"/>
    <property type="match status" value="1"/>
</dbReference>
<dbReference type="SUPFAM" id="SSF51197">
    <property type="entry name" value="Clavaminate synthase-like"/>
    <property type="match status" value="1"/>
</dbReference>
<dbReference type="GO" id="GO:0017000">
    <property type="term" value="P:antibiotic biosynthetic process"/>
    <property type="evidence" value="ECO:0007669"/>
    <property type="project" value="UniProtKB-KW"/>
</dbReference>
<keyword evidence="7" id="KW-1185">Reference proteome</keyword>
<evidence type="ECO:0000256" key="1">
    <source>
        <dbReference type="ARBA" id="ARBA00001954"/>
    </source>
</evidence>
<dbReference type="EMBL" id="CP054929">
    <property type="protein sequence ID" value="QKW48585.1"/>
    <property type="molecule type" value="Genomic_DNA"/>
</dbReference>
<dbReference type="PANTHER" id="PTHR10696:SF56">
    <property type="entry name" value="TAUD_TFDA-LIKE DOMAIN-CONTAINING PROTEIN"/>
    <property type="match status" value="1"/>
</dbReference>
<dbReference type="Proteomes" id="UP000509303">
    <property type="component" value="Chromosome"/>
</dbReference>
<name>A0A7H8N2C0_9ACTN</name>
<keyword evidence="3" id="KW-0408">Iron</keyword>
<dbReference type="PANTHER" id="PTHR10696">
    <property type="entry name" value="GAMMA-BUTYROBETAINE HYDROXYLASE-RELATED"/>
    <property type="match status" value="1"/>
</dbReference>
<dbReference type="Pfam" id="PF02668">
    <property type="entry name" value="TauD"/>
    <property type="match status" value="1"/>
</dbReference>
<feature type="domain" description="TauD/TfdA-like" evidence="5">
    <location>
        <begin position="6"/>
        <end position="234"/>
    </location>
</feature>
<sequence length="244" mass="27037">MKQTFETAMSNLDSHGYALVEGPLEPDEATTLLRQLGELVPQTTGEVAYDIQAHAGFEALRDTRSPHTLRPHTEAPGQSLPPRYLALHCRVQATCGGGRTLLADGRHFLTTLDEDLQRLAHQHPVYWPSYEEHPDAVGIRKPVVDRTPSRTVIRMSSTLLRVGAYSETLDQPTADSQPLGPGGVALAERAVDFVETGGTSVLIPEDALLIWDNHRMFHARTGFSDTRRRLTRYWVAEPAREGTP</sequence>
<evidence type="ECO:0000256" key="4">
    <source>
        <dbReference type="ARBA" id="ARBA00023194"/>
    </source>
</evidence>
<dbReference type="GO" id="GO:0051213">
    <property type="term" value="F:dioxygenase activity"/>
    <property type="evidence" value="ECO:0007669"/>
    <property type="project" value="UniProtKB-KW"/>
</dbReference>
<keyword evidence="6" id="KW-0223">Dioxygenase</keyword>
<dbReference type="InterPro" id="IPR050411">
    <property type="entry name" value="AlphaKG_dependent_hydroxylases"/>
</dbReference>
<keyword evidence="2" id="KW-0560">Oxidoreductase</keyword>
<keyword evidence="4" id="KW-0045">Antibiotic biosynthesis</keyword>
<dbReference type="InterPro" id="IPR003819">
    <property type="entry name" value="TauD/TfdA-like"/>
</dbReference>
<proteinExistence type="predicted"/>
<evidence type="ECO:0000313" key="6">
    <source>
        <dbReference type="EMBL" id="QKW48585.1"/>
    </source>
</evidence>
<dbReference type="InterPro" id="IPR042098">
    <property type="entry name" value="TauD-like_sf"/>
</dbReference>
<evidence type="ECO:0000256" key="2">
    <source>
        <dbReference type="ARBA" id="ARBA00023002"/>
    </source>
</evidence>
<evidence type="ECO:0000256" key="3">
    <source>
        <dbReference type="ARBA" id="ARBA00023004"/>
    </source>
</evidence>
<accession>A0A7H8N2C0</accession>
<reference evidence="6 7" key="1">
    <citation type="submission" date="2020-06" db="EMBL/GenBank/DDBJ databases">
        <title>Genome mining for natural products.</title>
        <authorList>
            <person name="Zhang B."/>
            <person name="Shi J."/>
            <person name="Ge H."/>
        </authorList>
    </citation>
    <scope>NUCLEOTIDE SEQUENCE [LARGE SCALE GENOMIC DNA]</scope>
    <source>
        <strain evidence="6 7">NA00687</strain>
    </source>
</reference>
<organism evidence="6 7">
    <name type="scientific">Streptomyces buecherae</name>
    <dbReference type="NCBI Taxonomy" id="2763006"/>
    <lineage>
        <taxon>Bacteria</taxon>
        <taxon>Bacillati</taxon>
        <taxon>Actinomycetota</taxon>
        <taxon>Actinomycetes</taxon>
        <taxon>Kitasatosporales</taxon>
        <taxon>Streptomycetaceae</taxon>
        <taxon>Streptomyces</taxon>
    </lineage>
</organism>
<dbReference type="AlphaFoldDB" id="A0A7H8N2C0"/>
<protein>
    <submittedName>
        <fullName evidence="6">TauD/TfdA family dioxygenase</fullName>
    </submittedName>
</protein>
<evidence type="ECO:0000259" key="5">
    <source>
        <dbReference type="Pfam" id="PF02668"/>
    </source>
</evidence>
<gene>
    <name evidence="6" type="ORF">HUT08_02395</name>
</gene>
<evidence type="ECO:0000313" key="7">
    <source>
        <dbReference type="Proteomes" id="UP000509303"/>
    </source>
</evidence>
<comment type="cofactor">
    <cofactor evidence="1">
        <name>Fe(2+)</name>
        <dbReference type="ChEBI" id="CHEBI:29033"/>
    </cofactor>
</comment>